<feature type="transmembrane region" description="Helical" evidence="1">
    <location>
        <begin position="152"/>
        <end position="172"/>
    </location>
</feature>
<feature type="transmembrane region" description="Helical" evidence="1">
    <location>
        <begin position="45"/>
        <end position="65"/>
    </location>
</feature>
<organism evidence="2 3">
    <name type="scientific">Saccharibacillus alkalitolerans</name>
    <dbReference type="NCBI Taxonomy" id="2705290"/>
    <lineage>
        <taxon>Bacteria</taxon>
        <taxon>Bacillati</taxon>
        <taxon>Bacillota</taxon>
        <taxon>Bacilli</taxon>
        <taxon>Bacillales</taxon>
        <taxon>Paenibacillaceae</taxon>
        <taxon>Saccharibacillus</taxon>
    </lineage>
</organism>
<feature type="transmembrane region" description="Helical" evidence="1">
    <location>
        <begin position="126"/>
        <end position="145"/>
    </location>
</feature>
<reference evidence="2 3" key="1">
    <citation type="submission" date="2020-01" db="EMBL/GenBank/DDBJ databases">
        <title>Polyphasic characterisation and genomic insights into a novel alkali tolerant bacterium VR-M41.</title>
        <authorList>
            <person name="Vemuluri V.R."/>
        </authorList>
    </citation>
    <scope>NUCLEOTIDE SEQUENCE [LARGE SCALE GENOMIC DNA]</scope>
    <source>
        <strain evidence="2 3">VR-M41</strain>
    </source>
</reference>
<dbReference type="EMBL" id="JAAFGS010000001">
    <property type="protein sequence ID" value="NGZ73801.1"/>
    <property type="molecule type" value="Genomic_DNA"/>
</dbReference>
<evidence type="ECO:0000313" key="3">
    <source>
        <dbReference type="Proteomes" id="UP000800303"/>
    </source>
</evidence>
<keyword evidence="3" id="KW-1185">Reference proteome</keyword>
<proteinExistence type="predicted"/>
<name>A0ABX0EYU1_9BACL</name>
<feature type="transmembrane region" description="Helical" evidence="1">
    <location>
        <begin position="16"/>
        <end position="33"/>
    </location>
</feature>
<keyword evidence="1" id="KW-1133">Transmembrane helix</keyword>
<evidence type="ECO:0000313" key="2">
    <source>
        <dbReference type="EMBL" id="NGZ73801.1"/>
    </source>
</evidence>
<dbReference type="RefSeq" id="WP_166271515.1">
    <property type="nucleotide sequence ID" value="NZ_JAAFGS010000001.1"/>
</dbReference>
<accession>A0ABX0EYU1</accession>
<gene>
    <name evidence="2" type="ORF">GYN08_00625</name>
</gene>
<feature type="transmembrane region" description="Helical" evidence="1">
    <location>
        <begin position="86"/>
        <end position="106"/>
    </location>
</feature>
<keyword evidence="1" id="KW-0812">Transmembrane</keyword>
<comment type="caution">
    <text evidence="2">The sequence shown here is derived from an EMBL/GenBank/DDBJ whole genome shotgun (WGS) entry which is preliminary data.</text>
</comment>
<protein>
    <recommendedName>
        <fullName evidence="4">ABC transporter permease</fullName>
    </recommendedName>
</protein>
<keyword evidence="1" id="KW-0472">Membrane</keyword>
<feature type="transmembrane region" description="Helical" evidence="1">
    <location>
        <begin position="208"/>
        <end position="229"/>
    </location>
</feature>
<evidence type="ECO:0008006" key="4">
    <source>
        <dbReference type="Google" id="ProtNLM"/>
    </source>
</evidence>
<sequence>MIALLEYLHRCFIRSYRYGAPTVIYAAILALIYSTNGNPVMDSYAFTSSMLFVAGAAIGSLMIDVEAANQEMATMLHARSLVRLSAAKLLYAWAFASALGVLAVFYPVLLGTFDRMPMPGELGMGVLYHTVLAGLGISIAGWFTVKLFESRFYAMFGLVLWIALAFGARGIGNALPAGWDWLTYILPPVQLTLHALTYYGDLSLGEKWLPIGAVLLYAGLSAGALLLVLRRRRLDYPGE</sequence>
<evidence type="ECO:0000256" key="1">
    <source>
        <dbReference type="SAM" id="Phobius"/>
    </source>
</evidence>
<dbReference type="Proteomes" id="UP000800303">
    <property type="component" value="Unassembled WGS sequence"/>
</dbReference>